<organism evidence="2 3">
    <name type="scientific">Vagococcus carniphilus</name>
    <dbReference type="NCBI Taxonomy" id="218144"/>
    <lineage>
        <taxon>Bacteria</taxon>
        <taxon>Bacillati</taxon>
        <taxon>Bacillota</taxon>
        <taxon>Bacilli</taxon>
        <taxon>Lactobacillales</taxon>
        <taxon>Enterococcaceae</taxon>
        <taxon>Vagococcus</taxon>
    </lineage>
</organism>
<keyword evidence="3" id="KW-1185">Reference proteome</keyword>
<reference evidence="2 3" key="1">
    <citation type="submission" date="2017-05" db="EMBL/GenBank/DDBJ databases">
        <title>Vagococcus spp. assemblies.</title>
        <authorList>
            <person name="Gulvik C.A."/>
        </authorList>
    </citation>
    <scope>NUCLEOTIDE SEQUENCE [LARGE SCALE GENOMIC DNA]</scope>
    <source>
        <strain evidence="2 3">SS1714</strain>
    </source>
</reference>
<dbReference type="Pfam" id="PF11208">
    <property type="entry name" value="DUF2992"/>
    <property type="match status" value="1"/>
</dbReference>
<proteinExistence type="predicted"/>
<name>A0A430B6K9_9ENTE</name>
<dbReference type="EMBL" id="NGKB01000004">
    <property type="protein sequence ID" value="RSU15933.1"/>
    <property type="molecule type" value="Genomic_DNA"/>
</dbReference>
<dbReference type="Proteomes" id="UP000288028">
    <property type="component" value="Unassembled WGS sequence"/>
</dbReference>
<comment type="caution">
    <text evidence="2">The sequence shown here is derived from an EMBL/GenBank/DDBJ whole genome shotgun (WGS) entry which is preliminary data.</text>
</comment>
<dbReference type="AlphaFoldDB" id="A0A430B6K9"/>
<evidence type="ECO:0000256" key="1">
    <source>
        <dbReference type="SAM" id="MobiDB-lite"/>
    </source>
</evidence>
<evidence type="ECO:0000313" key="2">
    <source>
        <dbReference type="EMBL" id="RSU15933.1"/>
    </source>
</evidence>
<dbReference type="OrthoDB" id="4570726at2"/>
<accession>A0A430B6K9</accession>
<dbReference type="GeneID" id="95581799"/>
<sequence>MSLTIYFNGQYWCGLIEYFDEKNQWVVREHVFGPEPKAEEVFNFIHYVLPNLLNEKWLAKNNQIQTSKERRKINPKRLHRMINKEKQQKGMSSKSQEAIRLQHEERKKVAKKNKRERKELYLKEQFEKKTS</sequence>
<protein>
    <recommendedName>
        <fullName evidence="4">DUF2992 family protein</fullName>
    </recommendedName>
</protein>
<dbReference type="RefSeq" id="WP_126792871.1">
    <property type="nucleotide sequence ID" value="NZ_CP060720.1"/>
</dbReference>
<dbReference type="PIRSF" id="PIRSF021328">
    <property type="entry name" value="UCP021328"/>
    <property type="match status" value="1"/>
</dbReference>
<gene>
    <name evidence="2" type="ORF">CBF28_05740</name>
</gene>
<feature type="compositionally biased region" description="Basic residues" evidence="1">
    <location>
        <begin position="69"/>
        <end position="81"/>
    </location>
</feature>
<feature type="region of interest" description="Disordered" evidence="1">
    <location>
        <begin position="64"/>
        <end position="116"/>
    </location>
</feature>
<evidence type="ECO:0008006" key="4">
    <source>
        <dbReference type="Google" id="ProtNLM"/>
    </source>
</evidence>
<evidence type="ECO:0000313" key="3">
    <source>
        <dbReference type="Proteomes" id="UP000288028"/>
    </source>
</evidence>
<dbReference type="InterPro" id="IPR016787">
    <property type="entry name" value="UCP021328"/>
</dbReference>